<dbReference type="Proteomes" id="UP001565200">
    <property type="component" value="Unassembled WGS sequence"/>
</dbReference>
<name>A0ABV4CYR4_9BACT</name>
<dbReference type="RefSeq" id="WP_147438719.1">
    <property type="nucleotide sequence ID" value="NZ_JBCLPP010000034.1"/>
</dbReference>
<keyword evidence="2" id="KW-1185">Reference proteome</keyword>
<comment type="caution">
    <text evidence="1">The sequence shown here is derived from an EMBL/GenBank/DDBJ whole genome shotgun (WGS) entry which is preliminary data.</text>
</comment>
<gene>
    <name evidence="1" type="ORF">AAK873_10965</name>
</gene>
<reference evidence="1 2" key="1">
    <citation type="submission" date="2024-03" db="EMBL/GenBank/DDBJ databases">
        <title>Mouse gut bacterial collection (mGBC) of GemPharmatech.</title>
        <authorList>
            <person name="He Y."/>
            <person name="Dong L."/>
            <person name="Wu D."/>
            <person name="Gao X."/>
            <person name="Lin Z."/>
        </authorList>
    </citation>
    <scope>NUCLEOTIDE SEQUENCE [LARGE SCALE GENOMIC DNA]</scope>
    <source>
        <strain evidence="1 2">54-13</strain>
    </source>
</reference>
<dbReference type="EMBL" id="JBCLPP010000034">
    <property type="protein sequence ID" value="MEY8246132.1"/>
    <property type="molecule type" value="Genomic_DNA"/>
</dbReference>
<proteinExistence type="predicted"/>
<dbReference type="PROSITE" id="PS51257">
    <property type="entry name" value="PROKAR_LIPOPROTEIN"/>
    <property type="match status" value="1"/>
</dbReference>
<organism evidence="1 2">
    <name type="scientific">Heminiphilus faecis</name>
    <dbReference type="NCBI Taxonomy" id="2601703"/>
    <lineage>
        <taxon>Bacteria</taxon>
        <taxon>Pseudomonadati</taxon>
        <taxon>Bacteroidota</taxon>
        <taxon>Bacteroidia</taxon>
        <taxon>Bacteroidales</taxon>
        <taxon>Muribaculaceae</taxon>
        <taxon>Heminiphilus</taxon>
    </lineage>
</organism>
<evidence type="ECO:0000313" key="1">
    <source>
        <dbReference type="EMBL" id="MEY8246132.1"/>
    </source>
</evidence>
<accession>A0ABV4CYR4</accession>
<protein>
    <submittedName>
        <fullName evidence="1">Uncharacterized protein</fullName>
    </submittedName>
</protein>
<sequence length="200" mass="22204">MIRSCSRLIVCLCSIFSICSCSDTQHIDRNLWDEETSTYHIPAASLKISVDSLSDWIVAEPDSLPPNVEFCAVNGSTGACAMLLHPYFKNRSAGIQTLTSSDVDYFIKSMAIDQQNNFVGSSCLKMRSGVHNGTPYKQFRKDLRLYDSASGDTLNISYSGYLFNRNQSVYSLTTITLSSDFDSIGEVALFGNIYTNISHR</sequence>
<evidence type="ECO:0000313" key="2">
    <source>
        <dbReference type="Proteomes" id="UP001565200"/>
    </source>
</evidence>